<feature type="region of interest" description="Disordered" evidence="1">
    <location>
        <begin position="1"/>
        <end position="34"/>
    </location>
</feature>
<dbReference type="AlphaFoldDB" id="A0A1R3HWZ5"/>
<gene>
    <name evidence="2" type="ORF">CCACVL1_16455</name>
</gene>
<keyword evidence="3" id="KW-1185">Reference proteome</keyword>
<sequence length="34" mass="4284">MCSREWRASWPIERKSEGQEWHPAKQKTEDRKRR</sequence>
<name>A0A1R3HWZ5_COCAP</name>
<comment type="caution">
    <text evidence="2">The sequence shown here is derived from an EMBL/GenBank/DDBJ whole genome shotgun (WGS) entry which is preliminary data.</text>
</comment>
<dbReference type="EMBL" id="AWWV01011057">
    <property type="protein sequence ID" value="OMO74818.1"/>
    <property type="molecule type" value="Genomic_DNA"/>
</dbReference>
<dbReference type="Proteomes" id="UP000188268">
    <property type="component" value="Unassembled WGS sequence"/>
</dbReference>
<evidence type="ECO:0000256" key="1">
    <source>
        <dbReference type="SAM" id="MobiDB-lite"/>
    </source>
</evidence>
<evidence type="ECO:0000313" key="2">
    <source>
        <dbReference type="EMBL" id="OMO74818.1"/>
    </source>
</evidence>
<dbReference type="Gramene" id="OMO74818">
    <property type="protein sequence ID" value="OMO74818"/>
    <property type="gene ID" value="CCACVL1_16455"/>
</dbReference>
<reference evidence="2 3" key="1">
    <citation type="submission" date="2013-09" db="EMBL/GenBank/DDBJ databases">
        <title>Corchorus capsularis genome sequencing.</title>
        <authorList>
            <person name="Alam M."/>
            <person name="Haque M.S."/>
            <person name="Islam M.S."/>
            <person name="Emdad E.M."/>
            <person name="Islam M.M."/>
            <person name="Ahmed B."/>
            <person name="Halim A."/>
            <person name="Hossen Q.M.M."/>
            <person name="Hossain M.Z."/>
            <person name="Ahmed R."/>
            <person name="Khan M.M."/>
            <person name="Islam R."/>
            <person name="Rashid M.M."/>
            <person name="Khan S.A."/>
            <person name="Rahman M.S."/>
            <person name="Alam M."/>
        </authorList>
    </citation>
    <scope>NUCLEOTIDE SEQUENCE [LARGE SCALE GENOMIC DNA]</scope>
    <source>
        <strain evidence="3">cv. CVL-1</strain>
        <tissue evidence="2">Whole seedling</tissue>
    </source>
</reference>
<organism evidence="2 3">
    <name type="scientific">Corchorus capsularis</name>
    <name type="common">Jute</name>
    <dbReference type="NCBI Taxonomy" id="210143"/>
    <lineage>
        <taxon>Eukaryota</taxon>
        <taxon>Viridiplantae</taxon>
        <taxon>Streptophyta</taxon>
        <taxon>Embryophyta</taxon>
        <taxon>Tracheophyta</taxon>
        <taxon>Spermatophyta</taxon>
        <taxon>Magnoliopsida</taxon>
        <taxon>eudicotyledons</taxon>
        <taxon>Gunneridae</taxon>
        <taxon>Pentapetalae</taxon>
        <taxon>rosids</taxon>
        <taxon>malvids</taxon>
        <taxon>Malvales</taxon>
        <taxon>Malvaceae</taxon>
        <taxon>Grewioideae</taxon>
        <taxon>Apeibeae</taxon>
        <taxon>Corchorus</taxon>
    </lineage>
</organism>
<proteinExistence type="predicted"/>
<evidence type="ECO:0000313" key="3">
    <source>
        <dbReference type="Proteomes" id="UP000188268"/>
    </source>
</evidence>
<accession>A0A1R3HWZ5</accession>
<protein>
    <submittedName>
        <fullName evidence="2">Uncharacterized protein</fullName>
    </submittedName>
</protein>